<evidence type="ECO:0000313" key="1">
    <source>
        <dbReference type="EMBL" id="OYD25675.1"/>
    </source>
</evidence>
<proteinExistence type="predicted"/>
<name>A0A235CP82_9GAMM</name>
<dbReference type="EMBL" id="NQJF01000002">
    <property type="protein sequence ID" value="OYD25675.1"/>
    <property type="molecule type" value="Genomic_DNA"/>
</dbReference>
<accession>A0A235CP82</accession>
<keyword evidence="4" id="KW-1185">Reference proteome</keyword>
<comment type="caution">
    <text evidence="1">The sequence shown here is derived from an EMBL/GenBank/DDBJ whole genome shotgun (WGS) entry which is preliminary data.</text>
</comment>
<dbReference type="EMBL" id="SODO01000012">
    <property type="protein sequence ID" value="TDW56992.1"/>
    <property type="molecule type" value="Genomic_DNA"/>
</dbReference>
<organism evidence="1 3">
    <name type="scientific">Oceanimonas baumannii</name>
    <dbReference type="NCBI Taxonomy" id="129578"/>
    <lineage>
        <taxon>Bacteria</taxon>
        <taxon>Pseudomonadati</taxon>
        <taxon>Pseudomonadota</taxon>
        <taxon>Gammaproteobacteria</taxon>
        <taxon>Aeromonadales</taxon>
        <taxon>Aeromonadaceae</taxon>
        <taxon>Oceanimonas</taxon>
    </lineage>
</organism>
<protein>
    <submittedName>
        <fullName evidence="2">Glycosyltransferase involved in cell wall biosynthesis</fullName>
    </submittedName>
</protein>
<reference evidence="1 3" key="1">
    <citation type="submission" date="2017-08" db="EMBL/GenBank/DDBJ databases">
        <title>Draft Genome Sequence of the Marine Bacterium Oceanimonas baumannii ATCC 700832.</title>
        <authorList>
            <person name="Mcclelland W.D."/>
            <person name="Brennan M.A."/>
            <person name="Trachtenberg A.M."/>
            <person name="Maclea K.S."/>
        </authorList>
    </citation>
    <scope>NUCLEOTIDE SEQUENCE [LARGE SCALE GENOMIC DNA]</scope>
    <source>
        <strain evidence="1 3">ATCC 700832</strain>
    </source>
</reference>
<dbReference type="Proteomes" id="UP000243640">
    <property type="component" value="Unassembled WGS sequence"/>
</dbReference>
<reference evidence="2 4" key="2">
    <citation type="submission" date="2019-03" db="EMBL/GenBank/DDBJ databases">
        <title>Genomic Encyclopedia of Archaeal and Bacterial Type Strains, Phase II (KMG-II): from individual species to whole genera.</title>
        <authorList>
            <person name="Goeker M."/>
        </authorList>
    </citation>
    <scope>NUCLEOTIDE SEQUENCE [LARGE SCALE GENOMIC DNA]</scope>
    <source>
        <strain evidence="2 4">DSM 15594</strain>
    </source>
</reference>
<sequence>MKLVYLSPVPWRSISQRPHFFIEQALAQGVTSVLWIEPYPGRLPVWQDLIPSRHAPEPAGLEMLPGLQLAGRRLLPVEPIAPLFRLFNGGSIAGLVQHVAEFLAGEPALLVAGKPSRLALELFDKPWWYERWFDAMDNYPAFYRGLSRRSMASIEQTLAREVDRLLCSSHPLLEKFAGHPNTGLFLNACTSYMKPAEKVAEKELCFGYIGTIHEWFDWGWIIALAEAFPGVPIKLVGPLKVLKPRNLPANVQLLPAVAHQQVPALLATFSAGLIPFVDNDITHYVDPVKYYEYRAAGLPVLSSEFGEMPWHAQSSPLYMAARPTRDGVTAFLTNQLQAEQATWKQRFAGVFEPLLSKTAGAP</sequence>
<dbReference type="OrthoDB" id="9769600at2"/>
<dbReference type="Gene3D" id="3.40.50.2000">
    <property type="entry name" value="Glycogen Phosphorylase B"/>
    <property type="match status" value="1"/>
</dbReference>
<dbReference type="SUPFAM" id="SSF53756">
    <property type="entry name" value="UDP-Glycosyltransferase/glycogen phosphorylase"/>
    <property type="match status" value="1"/>
</dbReference>
<evidence type="ECO:0000313" key="4">
    <source>
        <dbReference type="Proteomes" id="UP000295058"/>
    </source>
</evidence>
<evidence type="ECO:0000313" key="3">
    <source>
        <dbReference type="Proteomes" id="UP000243640"/>
    </source>
</evidence>
<dbReference type="AlphaFoldDB" id="A0A235CP82"/>
<evidence type="ECO:0000313" key="2">
    <source>
        <dbReference type="EMBL" id="TDW56992.1"/>
    </source>
</evidence>
<dbReference type="RefSeq" id="WP_094276865.1">
    <property type="nucleotide sequence ID" value="NZ_NQJF01000002.1"/>
</dbReference>
<gene>
    <name evidence="1" type="ORF">B6S09_02180</name>
    <name evidence="2" type="ORF">LY04_02797</name>
</gene>
<dbReference type="Proteomes" id="UP000295058">
    <property type="component" value="Unassembled WGS sequence"/>
</dbReference>